<reference evidence="2" key="1">
    <citation type="submission" date="2023-03" db="EMBL/GenBank/DDBJ databases">
        <title>Massive genome expansion in bonnet fungi (Mycena s.s.) driven by repeated elements and novel gene families across ecological guilds.</title>
        <authorList>
            <consortium name="Lawrence Berkeley National Laboratory"/>
            <person name="Harder C.B."/>
            <person name="Miyauchi S."/>
            <person name="Viragh M."/>
            <person name="Kuo A."/>
            <person name="Thoen E."/>
            <person name="Andreopoulos B."/>
            <person name="Lu D."/>
            <person name="Skrede I."/>
            <person name="Drula E."/>
            <person name="Henrissat B."/>
            <person name="Morin E."/>
            <person name="Kohler A."/>
            <person name="Barry K."/>
            <person name="LaButti K."/>
            <person name="Morin E."/>
            <person name="Salamov A."/>
            <person name="Lipzen A."/>
            <person name="Mereny Z."/>
            <person name="Hegedus B."/>
            <person name="Baldrian P."/>
            <person name="Stursova M."/>
            <person name="Weitz H."/>
            <person name="Taylor A."/>
            <person name="Grigoriev I.V."/>
            <person name="Nagy L.G."/>
            <person name="Martin F."/>
            <person name="Kauserud H."/>
        </authorList>
    </citation>
    <scope>NUCLEOTIDE SEQUENCE</scope>
    <source>
        <strain evidence="2">CBHHK188m</strain>
    </source>
</reference>
<evidence type="ECO:0000313" key="3">
    <source>
        <dbReference type="Proteomes" id="UP001215280"/>
    </source>
</evidence>
<keyword evidence="3" id="KW-1185">Reference proteome</keyword>
<proteinExistence type="predicted"/>
<dbReference type="EMBL" id="JARJLG010000051">
    <property type="protein sequence ID" value="KAJ7759804.1"/>
    <property type="molecule type" value="Genomic_DNA"/>
</dbReference>
<organism evidence="2 3">
    <name type="scientific">Mycena maculata</name>
    <dbReference type="NCBI Taxonomy" id="230809"/>
    <lineage>
        <taxon>Eukaryota</taxon>
        <taxon>Fungi</taxon>
        <taxon>Dikarya</taxon>
        <taxon>Basidiomycota</taxon>
        <taxon>Agaricomycotina</taxon>
        <taxon>Agaricomycetes</taxon>
        <taxon>Agaricomycetidae</taxon>
        <taxon>Agaricales</taxon>
        <taxon>Marasmiineae</taxon>
        <taxon>Mycenaceae</taxon>
        <taxon>Mycena</taxon>
    </lineage>
</organism>
<gene>
    <name evidence="2" type="ORF">DFH07DRAFT_817187</name>
</gene>
<feature type="compositionally biased region" description="Basic residues" evidence="1">
    <location>
        <begin position="61"/>
        <end position="77"/>
    </location>
</feature>
<comment type="caution">
    <text evidence="2">The sequence shown here is derived from an EMBL/GenBank/DDBJ whole genome shotgun (WGS) entry which is preliminary data.</text>
</comment>
<evidence type="ECO:0000256" key="1">
    <source>
        <dbReference type="SAM" id="MobiDB-lite"/>
    </source>
</evidence>
<dbReference type="Proteomes" id="UP001215280">
    <property type="component" value="Unassembled WGS sequence"/>
</dbReference>
<name>A0AAD7JAM3_9AGAR</name>
<dbReference type="AlphaFoldDB" id="A0AAD7JAM3"/>
<protein>
    <submittedName>
        <fullName evidence="2">Uncharacterized protein</fullName>
    </submittedName>
</protein>
<sequence length="77" mass="8725">MARPPEAGPKPKPKVIYANRYSNELKFRPAASPIITETLKDGWKRVRGAAPTTSKPPLPKPRGRRGLARRNRRLARR</sequence>
<accession>A0AAD7JAM3</accession>
<feature type="region of interest" description="Disordered" evidence="1">
    <location>
        <begin position="45"/>
        <end position="77"/>
    </location>
</feature>
<evidence type="ECO:0000313" key="2">
    <source>
        <dbReference type="EMBL" id="KAJ7759804.1"/>
    </source>
</evidence>